<dbReference type="RefSeq" id="WP_248905438.1">
    <property type="nucleotide sequence ID" value="NZ_CP109979.1"/>
</dbReference>
<sequence>MTENVLIPVDGSPLSFRALRHALREYPDASITVLHVVDLFEPGYGAQFDFESAYEPLTGSEEWYKRSEEITEQLFDEVKEHADEYGRDVSTVSEIGDPKRIIVDYADETEIDHIVIGAHGRSDEERPLFGSVAELVARRAAVPVTLIR</sequence>
<gene>
    <name evidence="3" type="ORF">ACFQL7_05620</name>
</gene>
<evidence type="ECO:0000313" key="4">
    <source>
        <dbReference type="Proteomes" id="UP001596417"/>
    </source>
</evidence>
<name>A0ABD5YNL0_9EURY</name>
<dbReference type="SUPFAM" id="SSF52402">
    <property type="entry name" value="Adenine nucleotide alpha hydrolases-like"/>
    <property type="match status" value="1"/>
</dbReference>
<evidence type="ECO:0000256" key="1">
    <source>
        <dbReference type="ARBA" id="ARBA00008791"/>
    </source>
</evidence>
<protein>
    <submittedName>
        <fullName evidence="3">Universal stress protein</fullName>
    </submittedName>
</protein>
<dbReference type="PRINTS" id="PR01438">
    <property type="entry name" value="UNVRSLSTRESS"/>
</dbReference>
<dbReference type="PANTHER" id="PTHR46268">
    <property type="entry name" value="STRESS RESPONSE PROTEIN NHAX"/>
    <property type="match status" value="1"/>
</dbReference>
<dbReference type="InterPro" id="IPR014729">
    <property type="entry name" value="Rossmann-like_a/b/a_fold"/>
</dbReference>
<dbReference type="CDD" id="cd00293">
    <property type="entry name" value="USP-like"/>
    <property type="match status" value="1"/>
</dbReference>
<organism evidence="3 4">
    <name type="scientific">Halocatena marina</name>
    <dbReference type="NCBI Taxonomy" id="2934937"/>
    <lineage>
        <taxon>Archaea</taxon>
        <taxon>Methanobacteriati</taxon>
        <taxon>Methanobacteriota</taxon>
        <taxon>Stenosarchaea group</taxon>
        <taxon>Halobacteria</taxon>
        <taxon>Halobacteriales</taxon>
        <taxon>Natronomonadaceae</taxon>
        <taxon>Halocatena</taxon>
    </lineage>
</organism>
<proteinExistence type="inferred from homology"/>
<dbReference type="Pfam" id="PF00582">
    <property type="entry name" value="Usp"/>
    <property type="match status" value="1"/>
</dbReference>
<dbReference type="EMBL" id="JBHTAX010000001">
    <property type="protein sequence ID" value="MFC7189377.1"/>
    <property type="molecule type" value="Genomic_DNA"/>
</dbReference>
<dbReference type="GeneID" id="76198946"/>
<reference evidence="3 4" key="1">
    <citation type="journal article" date="2019" name="Int. J. Syst. Evol. Microbiol.">
        <title>The Global Catalogue of Microorganisms (GCM) 10K type strain sequencing project: providing services to taxonomists for standard genome sequencing and annotation.</title>
        <authorList>
            <consortium name="The Broad Institute Genomics Platform"/>
            <consortium name="The Broad Institute Genome Sequencing Center for Infectious Disease"/>
            <person name="Wu L."/>
            <person name="Ma J."/>
        </authorList>
    </citation>
    <scope>NUCLEOTIDE SEQUENCE [LARGE SCALE GENOMIC DNA]</scope>
    <source>
        <strain evidence="3 4">RDMS1</strain>
    </source>
</reference>
<dbReference type="AlphaFoldDB" id="A0ABD5YNL0"/>
<comment type="caution">
    <text evidence="3">The sequence shown here is derived from an EMBL/GenBank/DDBJ whole genome shotgun (WGS) entry which is preliminary data.</text>
</comment>
<dbReference type="Proteomes" id="UP001596417">
    <property type="component" value="Unassembled WGS sequence"/>
</dbReference>
<evidence type="ECO:0000259" key="2">
    <source>
        <dbReference type="Pfam" id="PF00582"/>
    </source>
</evidence>
<dbReference type="InterPro" id="IPR006015">
    <property type="entry name" value="Universal_stress_UspA"/>
</dbReference>
<dbReference type="Gene3D" id="3.40.50.620">
    <property type="entry name" value="HUPs"/>
    <property type="match status" value="1"/>
</dbReference>
<dbReference type="InterPro" id="IPR006016">
    <property type="entry name" value="UspA"/>
</dbReference>
<accession>A0ABD5YNL0</accession>
<evidence type="ECO:0000313" key="3">
    <source>
        <dbReference type="EMBL" id="MFC7189377.1"/>
    </source>
</evidence>
<comment type="similarity">
    <text evidence="1">Belongs to the universal stress protein A family.</text>
</comment>
<feature type="domain" description="UspA" evidence="2">
    <location>
        <begin position="1"/>
        <end position="148"/>
    </location>
</feature>
<dbReference type="PANTHER" id="PTHR46268:SF24">
    <property type="entry name" value="UNIVERSAL STRESS PROTEIN"/>
    <property type="match status" value="1"/>
</dbReference>
<keyword evidence="4" id="KW-1185">Reference proteome</keyword>